<dbReference type="Gene3D" id="3.30.450.20">
    <property type="entry name" value="PAS domain"/>
    <property type="match status" value="1"/>
</dbReference>
<dbReference type="Proteomes" id="UP000546464">
    <property type="component" value="Unassembled WGS sequence"/>
</dbReference>
<dbReference type="Pfam" id="PF17201">
    <property type="entry name" value="Cache_3-Cache_2"/>
    <property type="match status" value="1"/>
</dbReference>
<evidence type="ECO:0000256" key="5">
    <source>
        <dbReference type="SAM" id="MobiDB-lite"/>
    </source>
</evidence>
<keyword evidence="4" id="KW-0807">Transducer</keyword>
<comment type="similarity">
    <text evidence="3">Belongs to the methyl-accepting chemotaxis (MCP) protein family.</text>
</comment>
<dbReference type="PANTHER" id="PTHR43531:SF11">
    <property type="entry name" value="METHYL-ACCEPTING CHEMOTAXIS PROTEIN 3"/>
    <property type="match status" value="1"/>
</dbReference>
<dbReference type="InterPro" id="IPR033462">
    <property type="entry name" value="Cache_3-Cache_2"/>
</dbReference>
<accession>A0A842HFI4</accession>
<evidence type="ECO:0000256" key="2">
    <source>
        <dbReference type="ARBA" id="ARBA00022500"/>
    </source>
</evidence>
<evidence type="ECO:0000256" key="3">
    <source>
        <dbReference type="ARBA" id="ARBA00029447"/>
    </source>
</evidence>
<organism evidence="8 9">
    <name type="scientific">Ruficoccus amylovorans</name>
    <dbReference type="NCBI Taxonomy" id="1804625"/>
    <lineage>
        <taxon>Bacteria</taxon>
        <taxon>Pseudomonadati</taxon>
        <taxon>Verrucomicrobiota</taxon>
        <taxon>Opitutia</taxon>
        <taxon>Puniceicoccales</taxon>
        <taxon>Cerasicoccaceae</taxon>
        <taxon>Ruficoccus</taxon>
    </lineage>
</organism>
<evidence type="ECO:0000256" key="4">
    <source>
        <dbReference type="PROSITE-ProRule" id="PRU00284"/>
    </source>
</evidence>
<dbReference type="SMART" id="SM00283">
    <property type="entry name" value="MA"/>
    <property type="match status" value="1"/>
</dbReference>
<gene>
    <name evidence="8" type="ORF">H5P28_12000</name>
</gene>
<keyword evidence="6" id="KW-0812">Transmembrane</keyword>
<keyword evidence="6" id="KW-0472">Membrane</keyword>
<feature type="domain" description="Methyl-accepting transducer" evidence="7">
    <location>
        <begin position="410"/>
        <end position="667"/>
    </location>
</feature>
<evidence type="ECO:0000313" key="8">
    <source>
        <dbReference type="EMBL" id="MBC2594980.1"/>
    </source>
</evidence>
<dbReference type="PROSITE" id="PS50111">
    <property type="entry name" value="CHEMOTAXIS_TRANSDUC_2"/>
    <property type="match status" value="1"/>
</dbReference>
<dbReference type="GO" id="GO:0006935">
    <property type="term" value="P:chemotaxis"/>
    <property type="evidence" value="ECO:0007669"/>
    <property type="project" value="UniProtKB-KW"/>
</dbReference>
<dbReference type="GO" id="GO:0007165">
    <property type="term" value="P:signal transduction"/>
    <property type="evidence" value="ECO:0007669"/>
    <property type="project" value="UniProtKB-KW"/>
</dbReference>
<proteinExistence type="inferred from homology"/>
<dbReference type="SUPFAM" id="SSF103190">
    <property type="entry name" value="Sensory domain-like"/>
    <property type="match status" value="1"/>
</dbReference>
<dbReference type="AlphaFoldDB" id="A0A842HFI4"/>
<protein>
    <submittedName>
        <fullName evidence="8">Methyl-accepting chemotaxis protein</fullName>
    </submittedName>
</protein>
<dbReference type="RefSeq" id="WP_185675946.1">
    <property type="nucleotide sequence ID" value="NZ_JACHVB010000035.1"/>
</dbReference>
<evidence type="ECO:0000256" key="6">
    <source>
        <dbReference type="SAM" id="Phobius"/>
    </source>
</evidence>
<evidence type="ECO:0000256" key="1">
    <source>
        <dbReference type="ARBA" id="ARBA00004370"/>
    </source>
</evidence>
<dbReference type="Pfam" id="PF00015">
    <property type="entry name" value="MCPsignal"/>
    <property type="match status" value="1"/>
</dbReference>
<reference evidence="8 9" key="1">
    <citation type="submission" date="2020-07" db="EMBL/GenBank/DDBJ databases">
        <authorList>
            <person name="Feng X."/>
        </authorList>
    </citation>
    <scope>NUCLEOTIDE SEQUENCE [LARGE SCALE GENOMIC DNA]</scope>
    <source>
        <strain evidence="8 9">JCM31066</strain>
    </source>
</reference>
<dbReference type="Gene3D" id="1.10.287.950">
    <property type="entry name" value="Methyl-accepting chemotaxis protein"/>
    <property type="match status" value="1"/>
</dbReference>
<dbReference type="EMBL" id="JACHVB010000035">
    <property type="protein sequence ID" value="MBC2594980.1"/>
    <property type="molecule type" value="Genomic_DNA"/>
</dbReference>
<dbReference type="GO" id="GO:0016020">
    <property type="term" value="C:membrane"/>
    <property type="evidence" value="ECO:0007669"/>
    <property type="project" value="UniProtKB-SubCell"/>
</dbReference>
<sequence>MKKFGLKGKLLTIGLATVVVPLVVVCVLISLEDQKAAHATNAMVVNEAHLKQRELLPALLDTVEISADLLEIDADKVMGVAAAAVKEHGGIQFNANDKLVEWQAVNQYNGQARKVSLPQVSFGDGSAIDMVKNPETPVPVVDKVGEITGDIGTIFQRMNDAGDMLRIATNITENGERAVGTFIPAVNPDGHPNPVIKEVLAGRNFQGRALAVGQWYVTIYQPLMDAQGKVQGLLCVATPERVATEPILKDLAKMKIGKTGQVFILNTQGDSAGKYVLSPSRARDGESIKDARDAEGRAFVADMLQKASSLEPGQVEQFDVSWNEGDGDGEQDMVITYAYYAPWDWLIGLQIEAREYQEEVAKIENIFARIAKVLMVTVVLAIVVAVVVFSLLTRSITRPLHSAVNSLAHGAEETRSAADQVASASQNLAEGSSEQAASLEETSSSMEEMTSMVARNAEIAQRTNQHAKEAREAAATGSRSMGQLRECADAVSVSAEEMEEAMQGIQQSSDSISKIIKTIDEIAFQTNILALNAAVEAARAGQAGAGFAVVADEVRSLAQRAAQAARETAAMIEDSVERSERGVKVNQEVGANLRKVLEKASEVENGLQSINSTVGEVNTAMDELESSVREQQEGIDQINTAISQINQVTQSGAATAEETAGASEQMSAQSSNLLQIVSDLRAIVSGGDKKDAMPGSASAKTGGGNKASYTRKDNADPQYYPIAHDTAAHLQNGNHHERQNAFSLPGDHR</sequence>
<keyword evidence="6" id="KW-1133">Transmembrane helix</keyword>
<dbReference type="InterPro" id="IPR029151">
    <property type="entry name" value="Sensor-like_sf"/>
</dbReference>
<dbReference type="FunFam" id="1.10.287.950:FF:000001">
    <property type="entry name" value="Methyl-accepting chemotaxis sensory transducer"/>
    <property type="match status" value="1"/>
</dbReference>
<feature type="region of interest" description="Disordered" evidence="5">
    <location>
        <begin position="687"/>
        <end position="749"/>
    </location>
</feature>
<feature type="transmembrane region" description="Helical" evidence="6">
    <location>
        <begin position="12"/>
        <end position="31"/>
    </location>
</feature>
<dbReference type="InterPro" id="IPR004089">
    <property type="entry name" value="MCPsignal_dom"/>
</dbReference>
<keyword evidence="2" id="KW-0145">Chemotaxis</keyword>
<feature type="region of interest" description="Disordered" evidence="5">
    <location>
        <begin position="424"/>
        <end position="448"/>
    </location>
</feature>
<comment type="subcellular location">
    <subcellularLocation>
        <location evidence="1">Membrane</location>
    </subcellularLocation>
</comment>
<evidence type="ECO:0000313" key="9">
    <source>
        <dbReference type="Proteomes" id="UP000546464"/>
    </source>
</evidence>
<keyword evidence="9" id="KW-1185">Reference proteome</keyword>
<feature type="compositionally biased region" description="Polar residues" evidence="5">
    <location>
        <begin position="424"/>
        <end position="436"/>
    </location>
</feature>
<dbReference type="SUPFAM" id="SSF58104">
    <property type="entry name" value="Methyl-accepting chemotaxis protein (MCP) signaling domain"/>
    <property type="match status" value="1"/>
</dbReference>
<dbReference type="InterPro" id="IPR051310">
    <property type="entry name" value="MCP_chemotaxis"/>
</dbReference>
<evidence type="ECO:0000259" key="7">
    <source>
        <dbReference type="PROSITE" id="PS50111"/>
    </source>
</evidence>
<name>A0A842HFI4_9BACT</name>
<comment type="caution">
    <text evidence="8">The sequence shown here is derived from an EMBL/GenBank/DDBJ whole genome shotgun (WGS) entry which is preliminary data.</text>
</comment>
<dbReference type="PANTHER" id="PTHR43531">
    <property type="entry name" value="PROTEIN ICFG"/>
    <property type="match status" value="1"/>
</dbReference>
<feature type="transmembrane region" description="Helical" evidence="6">
    <location>
        <begin position="373"/>
        <end position="392"/>
    </location>
</feature>